<dbReference type="EMBL" id="BJZV01000004">
    <property type="protein sequence ID" value="GEP09142.1"/>
    <property type="molecule type" value="Genomic_DNA"/>
</dbReference>
<gene>
    <name evidence="1" type="ORF">MGN01_09870</name>
</gene>
<evidence type="ECO:0000313" key="2">
    <source>
        <dbReference type="Proteomes" id="UP000321750"/>
    </source>
</evidence>
<sequence>MQSTFVALVLPADGEATFFVPRKKWRLHRGPNELTPNPCDFRHPRRAFLVQVLWQQGYGNG</sequence>
<protein>
    <submittedName>
        <fullName evidence="1">Uncharacterized protein</fullName>
    </submittedName>
</protein>
<organism evidence="1 2">
    <name type="scientific">Methylobacterium gnaphalii</name>
    <dbReference type="NCBI Taxonomy" id="1010610"/>
    <lineage>
        <taxon>Bacteria</taxon>
        <taxon>Pseudomonadati</taxon>
        <taxon>Pseudomonadota</taxon>
        <taxon>Alphaproteobacteria</taxon>
        <taxon>Hyphomicrobiales</taxon>
        <taxon>Methylobacteriaceae</taxon>
        <taxon>Methylobacterium</taxon>
    </lineage>
</organism>
<reference evidence="1 2" key="1">
    <citation type="submission" date="2019-07" db="EMBL/GenBank/DDBJ databases">
        <title>Whole genome shotgun sequence of Methylobacterium gnaphalii NBRC 107716.</title>
        <authorList>
            <person name="Hosoyama A."/>
            <person name="Uohara A."/>
            <person name="Ohji S."/>
            <person name="Ichikawa N."/>
        </authorList>
    </citation>
    <scope>NUCLEOTIDE SEQUENCE [LARGE SCALE GENOMIC DNA]</scope>
    <source>
        <strain evidence="1 2">NBRC 107716</strain>
    </source>
</reference>
<dbReference type="Proteomes" id="UP000321750">
    <property type="component" value="Unassembled WGS sequence"/>
</dbReference>
<dbReference type="AlphaFoldDB" id="A0A512JH15"/>
<comment type="caution">
    <text evidence="1">The sequence shown here is derived from an EMBL/GenBank/DDBJ whole genome shotgun (WGS) entry which is preliminary data.</text>
</comment>
<proteinExistence type="predicted"/>
<evidence type="ECO:0000313" key="1">
    <source>
        <dbReference type="EMBL" id="GEP09142.1"/>
    </source>
</evidence>
<keyword evidence="2" id="KW-1185">Reference proteome</keyword>
<accession>A0A512JH15</accession>
<name>A0A512JH15_9HYPH</name>